<keyword evidence="3" id="KW-0520">NAD</keyword>
<evidence type="ECO:0000259" key="6">
    <source>
        <dbReference type="Pfam" id="PF02826"/>
    </source>
</evidence>
<proteinExistence type="inferred from homology"/>
<dbReference type="Pfam" id="PF00389">
    <property type="entry name" value="2-Hacid_dh"/>
    <property type="match status" value="1"/>
</dbReference>
<name>A0A0M2V6W5_9GAMM</name>
<dbReference type="GO" id="GO:0051287">
    <property type="term" value="F:NAD binding"/>
    <property type="evidence" value="ECO:0007669"/>
    <property type="project" value="InterPro"/>
</dbReference>
<dbReference type="RefSeq" id="WP_046558288.1">
    <property type="nucleotide sequence ID" value="NZ_LAHO01000013.1"/>
</dbReference>
<evidence type="ECO:0000259" key="5">
    <source>
        <dbReference type="Pfam" id="PF00389"/>
    </source>
</evidence>
<evidence type="ECO:0000256" key="2">
    <source>
        <dbReference type="ARBA" id="ARBA00023002"/>
    </source>
</evidence>
<evidence type="ECO:0000256" key="4">
    <source>
        <dbReference type="RuleBase" id="RU003719"/>
    </source>
</evidence>
<dbReference type="CDD" id="cd12162">
    <property type="entry name" value="2-Hacid_dh_4"/>
    <property type="match status" value="1"/>
</dbReference>
<dbReference type="OrthoDB" id="9805416at2"/>
<dbReference type="PANTHER" id="PTHR43761">
    <property type="entry name" value="D-ISOMER SPECIFIC 2-HYDROXYACID DEHYDROGENASE FAMILY PROTEIN (AFU_ORTHOLOGUE AFUA_1G13630)"/>
    <property type="match status" value="1"/>
</dbReference>
<dbReference type="InterPro" id="IPR036291">
    <property type="entry name" value="NAD(P)-bd_dom_sf"/>
</dbReference>
<dbReference type="SUPFAM" id="SSF52283">
    <property type="entry name" value="Formate/glycerate dehydrogenase catalytic domain-like"/>
    <property type="match status" value="1"/>
</dbReference>
<dbReference type="InterPro" id="IPR029753">
    <property type="entry name" value="D-isomer_DH_CS"/>
</dbReference>
<comment type="caution">
    <text evidence="7">The sequence shown here is derived from an EMBL/GenBank/DDBJ whole genome shotgun (WGS) entry which is preliminary data.</text>
</comment>
<evidence type="ECO:0000256" key="1">
    <source>
        <dbReference type="ARBA" id="ARBA00005854"/>
    </source>
</evidence>
<protein>
    <submittedName>
        <fullName evidence="7">Glycerate dehydrogenase</fullName>
        <ecNumber evidence="7">1.1.1.29</ecNumber>
    </submittedName>
</protein>
<keyword evidence="2 4" id="KW-0560">Oxidoreductase</keyword>
<keyword evidence="8" id="KW-1185">Reference proteome</keyword>
<accession>A0A0M2V6W5</accession>
<dbReference type="Pfam" id="PF02826">
    <property type="entry name" value="2-Hacid_dh_C"/>
    <property type="match status" value="1"/>
</dbReference>
<dbReference type="EC" id="1.1.1.29" evidence="7"/>
<dbReference type="PANTHER" id="PTHR43761:SF1">
    <property type="entry name" value="D-ISOMER SPECIFIC 2-HYDROXYACID DEHYDROGENASE CATALYTIC DOMAIN-CONTAINING PROTEIN-RELATED"/>
    <property type="match status" value="1"/>
</dbReference>
<dbReference type="Gene3D" id="3.40.50.720">
    <property type="entry name" value="NAD(P)-binding Rossmann-like Domain"/>
    <property type="match status" value="2"/>
</dbReference>
<dbReference type="GO" id="GO:0008465">
    <property type="term" value="F:hydroxypyruvate reductase (NADH) activity"/>
    <property type="evidence" value="ECO:0007669"/>
    <property type="project" value="UniProtKB-EC"/>
</dbReference>
<comment type="similarity">
    <text evidence="1 4">Belongs to the D-isomer specific 2-hydroxyacid dehydrogenase family.</text>
</comment>
<dbReference type="InterPro" id="IPR050418">
    <property type="entry name" value="D-iso_2-hydroxyacid_DH_PdxB"/>
</dbReference>
<dbReference type="InterPro" id="IPR006139">
    <property type="entry name" value="D-isomer_2_OHA_DH_cat_dom"/>
</dbReference>
<dbReference type="Proteomes" id="UP000034228">
    <property type="component" value="Unassembled WGS sequence"/>
</dbReference>
<feature type="domain" description="D-isomer specific 2-hydroxyacid dehydrogenase NAD-binding" evidence="6">
    <location>
        <begin position="107"/>
        <end position="285"/>
    </location>
</feature>
<sequence>MTQIVFLDSGSMGDTDLTALQLPGCQLQCFASTPAASVLPRLQRASIAIVNKVVLDAATLQALPGLKLICVAATGVNNIDLHAAKALGIAVCNVRGYADTTVPQHAMALLLGLANQISNYQQTLASGAWSQSEHFCLHSHRLTELAGKYFVVVGYGALGQATARLAQAFGMQLLISEHADARRCRPGRVSFEQALHQADVLSLHCPLTPATEHLLNSERLALLPAGAIIINTARGGLIAENALLAELKTGRLAAGLDVLSSEPPPANHILLQQPLPNLLITPHIGWASPAARTRMTLQLVENIQAFLAGKPQRQLWSA</sequence>
<evidence type="ECO:0000256" key="3">
    <source>
        <dbReference type="ARBA" id="ARBA00023027"/>
    </source>
</evidence>
<dbReference type="STRING" id="336831.WG68_13850"/>
<dbReference type="SUPFAM" id="SSF51735">
    <property type="entry name" value="NAD(P)-binding Rossmann-fold domains"/>
    <property type="match status" value="1"/>
</dbReference>
<organism evidence="7 8">
    <name type="scientific">Arsukibacterium ikkense</name>
    <dbReference type="NCBI Taxonomy" id="336831"/>
    <lineage>
        <taxon>Bacteria</taxon>
        <taxon>Pseudomonadati</taxon>
        <taxon>Pseudomonadota</taxon>
        <taxon>Gammaproteobacteria</taxon>
        <taxon>Chromatiales</taxon>
        <taxon>Chromatiaceae</taxon>
        <taxon>Arsukibacterium</taxon>
    </lineage>
</organism>
<evidence type="ECO:0000313" key="8">
    <source>
        <dbReference type="Proteomes" id="UP000034228"/>
    </source>
</evidence>
<dbReference type="EMBL" id="LAHO01000013">
    <property type="protein sequence ID" value="KKO44903.1"/>
    <property type="molecule type" value="Genomic_DNA"/>
</dbReference>
<reference evidence="7 8" key="1">
    <citation type="submission" date="2015-03" db="EMBL/GenBank/DDBJ databases">
        <title>Draft genome sequences of two protease-producing strains of Arsukibacterium isolated from two cold and alkaline environments.</title>
        <authorList>
            <person name="Lylloff J.E."/>
            <person name="Skov L.B."/>
            <person name="Jepsen M."/>
            <person name="Hallin P.F."/>
            <person name="Sorensen S.J."/>
            <person name="Stougaard P."/>
            <person name="Glaring M.A."/>
        </authorList>
    </citation>
    <scope>NUCLEOTIDE SEQUENCE [LARGE SCALE GENOMIC DNA]</scope>
    <source>
        <strain evidence="7 8">GCM72</strain>
    </source>
</reference>
<evidence type="ECO:0000313" key="7">
    <source>
        <dbReference type="EMBL" id="KKO44903.1"/>
    </source>
</evidence>
<dbReference type="PROSITE" id="PS00670">
    <property type="entry name" value="D_2_HYDROXYACID_DH_2"/>
    <property type="match status" value="1"/>
</dbReference>
<dbReference type="AlphaFoldDB" id="A0A0M2V6W5"/>
<dbReference type="InterPro" id="IPR006140">
    <property type="entry name" value="D-isomer_DH_NAD-bd"/>
</dbReference>
<feature type="domain" description="D-isomer specific 2-hydroxyacid dehydrogenase catalytic" evidence="5">
    <location>
        <begin position="13"/>
        <end position="313"/>
    </location>
</feature>
<gene>
    <name evidence="7" type="ORF">WG68_13850</name>
</gene>